<name>A0A6S7BX46_9BURK</name>
<evidence type="ECO:0000256" key="1">
    <source>
        <dbReference type="SAM" id="MobiDB-lite"/>
    </source>
</evidence>
<evidence type="ECO:0000313" key="2">
    <source>
        <dbReference type="EMBL" id="CAB3796435.1"/>
    </source>
</evidence>
<feature type="region of interest" description="Disordered" evidence="1">
    <location>
        <begin position="104"/>
        <end position="128"/>
    </location>
</feature>
<accession>A0A6S7BX46</accession>
<dbReference type="AlphaFoldDB" id="A0A6S7BX46"/>
<proteinExistence type="predicted"/>
<sequence>MPPSCASCPEIVLTDEERDELTTLLRSKLTSVRLAQRERIVLLTADGKQNKDITGHLGVANHPRLNMHFTPTSASWLNIVEHSFRDIITARRRRGVLELVAPSMSSSPITTPTPNRSSGPGAHATPYRRSFARIAA</sequence>
<feature type="compositionally biased region" description="Low complexity" evidence="1">
    <location>
        <begin position="104"/>
        <end position="118"/>
    </location>
</feature>
<evidence type="ECO:0000313" key="3">
    <source>
        <dbReference type="Proteomes" id="UP000494115"/>
    </source>
</evidence>
<protein>
    <recommendedName>
        <fullName evidence="4">Tc1-like transposase DDE domain-containing protein</fullName>
    </recommendedName>
</protein>
<dbReference type="Proteomes" id="UP000494115">
    <property type="component" value="Unassembled WGS sequence"/>
</dbReference>
<dbReference type="EMBL" id="CADIKM010000023">
    <property type="protein sequence ID" value="CAB3796435.1"/>
    <property type="molecule type" value="Genomic_DNA"/>
</dbReference>
<gene>
    <name evidence="2" type="ORF">LMG28138_04090</name>
</gene>
<organism evidence="2 3">
    <name type="scientific">Pararobbsia alpina</name>
    <dbReference type="NCBI Taxonomy" id="621374"/>
    <lineage>
        <taxon>Bacteria</taxon>
        <taxon>Pseudomonadati</taxon>
        <taxon>Pseudomonadota</taxon>
        <taxon>Betaproteobacteria</taxon>
        <taxon>Burkholderiales</taxon>
        <taxon>Burkholderiaceae</taxon>
        <taxon>Pararobbsia</taxon>
    </lineage>
</organism>
<reference evidence="2 3" key="1">
    <citation type="submission" date="2020-04" db="EMBL/GenBank/DDBJ databases">
        <authorList>
            <person name="De Canck E."/>
        </authorList>
    </citation>
    <scope>NUCLEOTIDE SEQUENCE [LARGE SCALE GENOMIC DNA]</scope>
    <source>
        <strain evidence="2 3">LMG 28138</strain>
    </source>
</reference>
<evidence type="ECO:0008006" key="4">
    <source>
        <dbReference type="Google" id="ProtNLM"/>
    </source>
</evidence>
<keyword evidence="3" id="KW-1185">Reference proteome</keyword>